<name>E2NKZ4_9BACE</name>
<evidence type="ECO:0000313" key="2">
    <source>
        <dbReference type="Proteomes" id="UP000003711"/>
    </source>
</evidence>
<dbReference type="Proteomes" id="UP000003711">
    <property type="component" value="Unassembled WGS sequence"/>
</dbReference>
<organism evidence="1 2">
    <name type="scientific">Bacteroides cellulosilyticus DSM 14838</name>
    <dbReference type="NCBI Taxonomy" id="537012"/>
    <lineage>
        <taxon>Bacteria</taxon>
        <taxon>Pseudomonadati</taxon>
        <taxon>Bacteroidota</taxon>
        <taxon>Bacteroidia</taxon>
        <taxon>Bacteroidales</taxon>
        <taxon>Bacteroidaceae</taxon>
        <taxon>Bacteroides</taxon>
    </lineage>
</organism>
<dbReference type="AlphaFoldDB" id="E2NKZ4"/>
<dbReference type="EMBL" id="ACCH01000406">
    <property type="protein sequence ID" value="EEF87410.1"/>
    <property type="molecule type" value="Genomic_DNA"/>
</dbReference>
<reference evidence="1 2" key="1">
    <citation type="submission" date="2008-12" db="EMBL/GenBank/DDBJ databases">
        <authorList>
            <person name="Fulton L."/>
            <person name="Clifton S."/>
            <person name="Fulton B."/>
            <person name="Xu J."/>
            <person name="Minx P."/>
            <person name="Pepin K.H."/>
            <person name="Johnson M."/>
            <person name="Bhonagiri V."/>
            <person name="Nash W.E."/>
            <person name="Mardis E.R."/>
            <person name="Wilson R.K."/>
        </authorList>
    </citation>
    <scope>NUCLEOTIDE SEQUENCE [LARGE SCALE GENOMIC DNA]</scope>
    <source>
        <strain evidence="1 2">DSM 14838</strain>
    </source>
</reference>
<comment type="caution">
    <text evidence="1">The sequence shown here is derived from an EMBL/GenBank/DDBJ whole genome shotgun (WGS) entry which is preliminary data.</text>
</comment>
<accession>E2NKZ4</accession>
<reference evidence="1 2" key="2">
    <citation type="submission" date="2009-01" db="EMBL/GenBank/DDBJ databases">
        <title>Draft genome sequence of Bacteroides cellulosilyticus (DSM 14838).</title>
        <authorList>
            <person name="Sudarsanam P."/>
            <person name="Ley R."/>
            <person name="Guruge J."/>
            <person name="Turnbaugh P.J."/>
            <person name="Mahowald M."/>
            <person name="Liep D."/>
            <person name="Gordon J."/>
        </authorList>
    </citation>
    <scope>NUCLEOTIDE SEQUENCE [LARGE SCALE GENOMIC DNA]</scope>
    <source>
        <strain evidence="1 2">DSM 14838</strain>
    </source>
</reference>
<sequence length="42" mass="4911">MFYLRRLLPENCFHIAYTGLIKVRMTQATVLNCAGAKKDYLF</sequence>
<protein>
    <submittedName>
        <fullName evidence="1">Uncharacterized protein</fullName>
    </submittedName>
</protein>
<proteinExistence type="predicted"/>
<dbReference type="HOGENOM" id="CLU_3246963_0_0_10"/>
<gene>
    <name evidence="1" type="ORF">BACCELL_04987</name>
</gene>
<evidence type="ECO:0000313" key="1">
    <source>
        <dbReference type="EMBL" id="EEF87410.1"/>
    </source>
</evidence>